<evidence type="ECO:0000256" key="5">
    <source>
        <dbReference type="ARBA" id="ARBA00022692"/>
    </source>
</evidence>
<dbReference type="InParanoid" id="A0A067ME34"/>
<evidence type="ECO:0000256" key="7">
    <source>
        <dbReference type="ARBA" id="ARBA00023136"/>
    </source>
</evidence>
<comment type="similarity">
    <text evidence="3">Belongs to the wax synthase family.</text>
</comment>
<evidence type="ECO:0000256" key="1">
    <source>
        <dbReference type="ARBA" id="ARBA00004141"/>
    </source>
</evidence>
<protein>
    <recommendedName>
        <fullName evidence="9">Wax synthase domain-containing protein</fullName>
    </recommendedName>
</protein>
<proteinExistence type="inferred from homology"/>
<reference evidence="11" key="1">
    <citation type="journal article" date="2014" name="Proc. Natl. Acad. Sci. U.S.A.">
        <title>Extensive sampling of basidiomycete genomes demonstrates inadequacy of the white-rot/brown-rot paradigm for wood decay fungi.</title>
        <authorList>
            <person name="Riley R."/>
            <person name="Salamov A.A."/>
            <person name="Brown D.W."/>
            <person name="Nagy L.G."/>
            <person name="Floudas D."/>
            <person name="Held B.W."/>
            <person name="Levasseur A."/>
            <person name="Lombard V."/>
            <person name="Morin E."/>
            <person name="Otillar R."/>
            <person name="Lindquist E.A."/>
            <person name="Sun H."/>
            <person name="LaButti K.M."/>
            <person name="Schmutz J."/>
            <person name="Jabbour D."/>
            <person name="Luo H."/>
            <person name="Baker S.E."/>
            <person name="Pisabarro A.G."/>
            <person name="Walton J.D."/>
            <person name="Blanchette R.A."/>
            <person name="Henrissat B."/>
            <person name="Martin F."/>
            <person name="Cullen D."/>
            <person name="Hibbett D.S."/>
            <person name="Grigoriev I.V."/>
        </authorList>
    </citation>
    <scope>NUCLEOTIDE SEQUENCE [LARGE SCALE GENOMIC DNA]</scope>
    <source>
        <strain evidence="11">FD-172 SS1</strain>
    </source>
</reference>
<name>A0A067ME34_BOTB1</name>
<feature type="transmembrane region" description="Helical" evidence="8">
    <location>
        <begin position="355"/>
        <end position="373"/>
    </location>
</feature>
<evidence type="ECO:0000256" key="6">
    <source>
        <dbReference type="ARBA" id="ARBA00022989"/>
    </source>
</evidence>
<evidence type="ECO:0000256" key="3">
    <source>
        <dbReference type="ARBA" id="ARBA00007282"/>
    </source>
</evidence>
<evidence type="ECO:0000259" key="9">
    <source>
        <dbReference type="Pfam" id="PF13813"/>
    </source>
</evidence>
<keyword evidence="7 8" id="KW-0472">Membrane</keyword>
<keyword evidence="11" id="KW-1185">Reference proteome</keyword>
<dbReference type="GO" id="GO:0008374">
    <property type="term" value="F:O-acyltransferase activity"/>
    <property type="evidence" value="ECO:0007669"/>
    <property type="project" value="InterPro"/>
</dbReference>
<dbReference type="EMBL" id="KL198047">
    <property type="protein sequence ID" value="KDQ12965.1"/>
    <property type="molecule type" value="Genomic_DNA"/>
</dbReference>
<dbReference type="InterPro" id="IPR044851">
    <property type="entry name" value="Wax_synthase"/>
</dbReference>
<evidence type="ECO:0000256" key="2">
    <source>
        <dbReference type="ARBA" id="ARBA00005179"/>
    </source>
</evidence>
<dbReference type="HOGENOM" id="CLU_685098_0_0_1"/>
<feature type="transmembrane region" description="Helical" evidence="8">
    <location>
        <begin position="284"/>
        <end position="305"/>
    </location>
</feature>
<dbReference type="GO" id="GO:0006629">
    <property type="term" value="P:lipid metabolic process"/>
    <property type="evidence" value="ECO:0007669"/>
    <property type="project" value="InterPro"/>
</dbReference>
<dbReference type="GO" id="GO:0016020">
    <property type="term" value="C:membrane"/>
    <property type="evidence" value="ECO:0007669"/>
    <property type="project" value="UniProtKB-SubCell"/>
</dbReference>
<dbReference type="InterPro" id="IPR032805">
    <property type="entry name" value="Wax_synthase_dom"/>
</dbReference>
<gene>
    <name evidence="10" type="ORF">BOTBODRAFT_67147</name>
</gene>
<evidence type="ECO:0000313" key="11">
    <source>
        <dbReference type="Proteomes" id="UP000027195"/>
    </source>
</evidence>
<feature type="domain" description="Wax synthase" evidence="9">
    <location>
        <begin position="233"/>
        <end position="309"/>
    </location>
</feature>
<comment type="pathway">
    <text evidence="2">Secondary metabolite biosynthesis.</text>
</comment>
<dbReference type="Proteomes" id="UP000027195">
    <property type="component" value="Unassembled WGS sequence"/>
</dbReference>
<dbReference type="Pfam" id="PF13813">
    <property type="entry name" value="MBOAT_2"/>
    <property type="match status" value="1"/>
</dbReference>
<dbReference type="PANTHER" id="PTHR31595">
    <property type="entry name" value="LONG-CHAIN-ALCOHOL O-FATTY-ACYLTRANSFERASE 3-RELATED"/>
    <property type="match status" value="1"/>
</dbReference>
<feature type="transmembrane region" description="Helical" evidence="8">
    <location>
        <begin position="317"/>
        <end position="335"/>
    </location>
</feature>
<keyword evidence="4" id="KW-0808">Transferase</keyword>
<sequence length="409" mass="47155">MLSDAFGSIFPSLFLATLLIFAANYTLTLSSRAFIYVRFLLAPLSFLALWDASFSPYYHAQVPKNLTPMPIAFVFFAMMKTIDACIVSIWDDRPPRWVIHGKVAPLPINTSGRLAYAFDLTCAVRGTSWFHETYWDFTPSSIRSFQVKESPFTFAIQKLRTLLLTVLFLDVFDTLTKMRAWDTTLAHPITSLPLHLRFFYTLCICAMLLPSLSIFNTAMAALSVLLGSDPASWPPLFNAPFSSTSVAELWTRRWHLTYRHTFGRMAHLPWLLASRYLSPRGANFVRITVIFFTSTLFHLANIAWLQVDERHPHRIDWPMAFCFMAQPFGIMFEKALVLPLTQPMPAPLRDLVRRVWVWGFMLWTGSYFCDVWVRRGMCDRDGGGMNDSLIRRLNWGPWSPYVNWERAQV</sequence>
<accession>A0A067ME34</accession>
<dbReference type="PANTHER" id="PTHR31595:SF57">
    <property type="entry name" value="OS04G0481900 PROTEIN"/>
    <property type="match status" value="1"/>
</dbReference>
<dbReference type="AlphaFoldDB" id="A0A067ME34"/>
<keyword evidence="5 8" id="KW-0812">Transmembrane</keyword>
<organism evidence="10 11">
    <name type="scientific">Botryobasidium botryosum (strain FD-172 SS1)</name>
    <dbReference type="NCBI Taxonomy" id="930990"/>
    <lineage>
        <taxon>Eukaryota</taxon>
        <taxon>Fungi</taxon>
        <taxon>Dikarya</taxon>
        <taxon>Basidiomycota</taxon>
        <taxon>Agaricomycotina</taxon>
        <taxon>Agaricomycetes</taxon>
        <taxon>Cantharellales</taxon>
        <taxon>Botryobasidiaceae</taxon>
        <taxon>Botryobasidium</taxon>
    </lineage>
</organism>
<feature type="transmembrane region" description="Helical" evidence="8">
    <location>
        <begin position="6"/>
        <end position="26"/>
    </location>
</feature>
<evidence type="ECO:0000313" key="10">
    <source>
        <dbReference type="EMBL" id="KDQ12965.1"/>
    </source>
</evidence>
<comment type="subcellular location">
    <subcellularLocation>
        <location evidence="1">Membrane</location>
        <topology evidence="1">Multi-pass membrane protein</topology>
    </subcellularLocation>
</comment>
<feature type="transmembrane region" description="Helical" evidence="8">
    <location>
        <begin position="33"/>
        <end position="50"/>
    </location>
</feature>
<dbReference type="OrthoDB" id="1077582at2759"/>
<dbReference type="STRING" id="930990.A0A067ME34"/>
<feature type="transmembrane region" description="Helical" evidence="8">
    <location>
        <begin position="198"/>
        <end position="226"/>
    </location>
</feature>
<feature type="transmembrane region" description="Helical" evidence="8">
    <location>
        <begin position="70"/>
        <end position="90"/>
    </location>
</feature>
<keyword evidence="6 8" id="KW-1133">Transmembrane helix</keyword>
<evidence type="ECO:0000256" key="4">
    <source>
        <dbReference type="ARBA" id="ARBA00022679"/>
    </source>
</evidence>
<evidence type="ECO:0000256" key="8">
    <source>
        <dbReference type="SAM" id="Phobius"/>
    </source>
</evidence>